<dbReference type="RefSeq" id="WP_080799833.1">
    <property type="nucleotide sequence ID" value="NZ_LT828541.1"/>
</dbReference>
<dbReference type="InterPro" id="IPR024064">
    <property type="entry name" value="FdhE-like_sf"/>
</dbReference>
<dbReference type="Proteomes" id="UP000191931">
    <property type="component" value="Unassembled WGS sequence"/>
</dbReference>
<evidence type="ECO:0000313" key="2">
    <source>
        <dbReference type="Proteomes" id="UP000191931"/>
    </source>
</evidence>
<dbReference type="PANTHER" id="PTHR37689:SF1">
    <property type="entry name" value="PROTEIN FDHE"/>
    <property type="match status" value="1"/>
</dbReference>
<dbReference type="GO" id="GO:0051604">
    <property type="term" value="P:protein maturation"/>
    <property type="evidence" value="ECO:0007669"/>
    <property type="project" value="TreeGrafter"/>
</dbReference>
<accession>A0A1W1HFF4</accession>
<sequence>MTTETCNITEQINKSAENLVKMRPAYEEIIPFYRELYLAQEDSKKNLDLSPVIIADDVLKMRKENELPLISPEQFPFDHKHASILLKRLCTIAKKRAPALKKSANTILEAELDTEQLFNDFIKNNIASIRETVKKLAIPEEHLILLAASAIAPAVETGAQQLAHYLEKESSAKDNTTAWDKGFCPICGSLPQIGYIKENGERHMICGFCLHHFKTGRTGCALCRNREKDQQQYFYSDDEKEYRVDLCNHCKRYIKIVDLRELERPFYPQLELVATIHLDMKAIEHGYSNLLEQ</sequence>
<reference evidence="1 2" key="1">
    <citation type="submission" date="2017-03" db="EMBL/GenBank/DDBJ databases">
        <authorList>
            <person name="Afonso C.L."/>
            <person name="Miller P.J."/>
            <person name="Scott M.A."/>
            <person name="Spackman E."/>
            <person name="Goraichik I."/>
            <person name="Dimitrov K.M."/>
            <person name="Suarez D.L."/>
            <person name="Swayne D.E."/>
        </authorList>
    </citation>
    <scope>NUCLEOTIDE SEQUENCE [LARGE SCALE GENOMIC DNA]</scope>
    <source>
        <strain evidence="1">PRJEB14757</strain>
    </source>
</reference>
<organism evidence="1 2">
    <name type="scientific">Desulfamplus magnetovallimortis</name>
    <dbReference type="NCBI Taxonomy" id="1246637"/>
    <lineage>
        <taxon>Bacteria</taxon>
        <taxon>Pseudomonadati</taxon>
        <taxon>Thermodesulfobacteriota</taxon>
        <taxon>Desulfobacteria</taxon>
        <taxon>Desulfobacterales</taxon>
        <taxon>Desulfobacteraceae</taxon>
        <taxon>Desulfamplus</taxon>
    </lineage>
</organism>
<dbReference type="STRING" id="1246637.MTBBW1_290022"/>
<dbReference type="GO" id="GO:0005829">
    <property type="term" value="C:cytosol"/>
    <property type="evidence" value="ECO:0007669"/>
    <property type="project" value="TreeGrafter"/>
</dbReference>
<dbReference type="CDD" id="cd16341">
    <property type="entry name" value="FdhE"/>
    <property type="match status" value="1"/>
</dbReference>
<dbReference type="PANTHER" id="PTHR37689">
    <property type="entry name" value="PROTEIN FDHE"/>
    <property type="match status" value="1"/>
</dbReference>
<evidence type="ECO:0000313" key="1">
    <source>
        <dbReference type="EMBL" id="SLM31241.1"/>
    </source>
</evidence>
<evidence type="ECO:0008006" key="3">
    <source>
        <dbReference type="Google" id="ProtNLM"/>
    </source>
</evidence>
<dbReference type="SUPFAM" id="SSF144020">
    <property type="entry name" value="FdhE-like"/>
    <property type="match status" value="1"/>
</dbReference>
<dbReference type="InterPro" id="IPR006452">
    <property type="entry name" value="Formate_DH_accessory"/>
</dbReference>
<dbReference type="AlphaFoldDB" id="A0A1W1HFF4"/>
<gene>
    <name evidence="1" type="ORF">MTBBW1_290022</name>
</gene>
<keyword evidence="2" id="KW-1185">Reference proteome</keyword>
<dbReference type="EMBL" id="FWEV01000212">
    <property type="protein sequence ID" value="SLM31241.1"/>
    <property type="molecule type" value="Genomic_DNA"/>
</dbReference>
<dbReference type="Gene3D" id="3.90.1670.10">
    <property type="entry name" value="FdhE-like domain"/>
    <property type="match status" value="1"/>
</dbReference>
<dbReference type="OrthoDB" id="9811074at2"/>
<name>A0A1W1HFF4_9BACT</name>
<protein>
    <recommendedName>
        <fullName evidence="3">Formate dehydrogenase accessory protein FdhE</fullName>
    </recommendedName>
</protein>
<dbReference type="GO" id="GO:0008199">
    <property type="term" value="F:ferric iron binding"/>
    <property type="evidence" value="ECO:0007669"/>
    <property type="project" value="TreeGrafter"/>
</dbReference>
<proteinExistence type="predicted"/>